<keyword evidence="3 8" id="KW-0732">Signal</keyword>
<evidence type="ECO:0000256" key="6">
    <source>
        <dbReference type="ARBA" id="ARBA00023319"/>
    </source>
</evidence>
<dbReference type="SMR" id="A0A0Q9WSF5"/>
<dbReference type="SUPFAM" id="SSF48726">
    <property type="entry name" value="Immunoglobulin"/>
    <property type="match status" value="2"/>
</dbReference>
<feature type="compositionally biased region" description="Acidic residues" evidence="7">
    <location>
        <begin position="35"/>
        <end position="45"/>
    </location>
</feature>
<dbReference type="AlphaFoldDB" id="A0A0Q9WSF5"/>
<gene>
    <name evidence="10" type="primary">Dvir\GJ12564</name>
    <name evidence="10" type="ORF">Dvir_GJ12564</name>
</gene>
<dbReference type="KEGG" id="dvi:6624112"/>
<feature type="signal peptide" evidence="8">
    <location>
        <begin position="1"/>
        <end position="24"/>
    </location>
</feature>
<keyword evidence="6" id="KW-0393">Immunoglobulin domain</keyword>
<feature type="domain" description="Ig-like" evidence="9">
    <location>
        <begin position="184"/>
        <end position="270"/>
    </location>
</feature>
<dbReference type="OrthoDB" id="6138780at2759"/>
<dbReference type="InParanoid" id="A0A0Q9WSF5"/>
<evidence type="ECO:0000256" key="1">
    <source>
        <dbReference type="ARBA" id="ARBA00004613"/>
    </source>
</evidence>
<dbReference type="SMART" id="SM00409">
    <property type="entry name" value="IG"/>
    <property type="match status" value="1"/>
</dbReference>
<dbReference type="InterPro" id="IPR036179">
    <property type="entry name" value="Ig-like_dom_sf"/>
</dbReference>
<dbReference type="InterPro" id="IPR007110">
    <property type="entry name" value="Ig-like_dom"/>
</dbReference>
<accession>A0A0Q9WSF5</accession>
<dbReference type="Pfam" id="PF07679">
    <property type="entry name" value="I-set"/>
    <property type="match status" value="1"/>
</dbReference>
<dbReference type="InterPro" id="IPR013098">
    <property type="entry name" value="Ig_I-set"/>
</dbReference>
<keyword evidence="2" id="KW-0964">Secreted</keyword>
<evidence type="ECO:0000256" key="5">
    <source>
        <dbReference type="ARBA" id="ARBA00023157"/>
    </source>
</evidence>
<comment type="subcellular location">
    <subcellularLocation>
        <location evidence="1">Secreted</location>
    </subcellularLocation>
</comment>
<dbReference type="InterPro" id="IPR051170">
    <property type="entry name" value="Neural/epithelial_adhesion"/>
</dbReference>
<dbReference type="STRING" id="7244.A0A0Q9WSF5"/>
<dbReference type="SMART" id="SM00408">
    <property type="entry name" value="IGc2"/>
    <property type="match status" value="1"/>
</dbReference>
<dbReference type="FunFam" id="2.60.40.10:FF:001749">
    <property type="entry name" value="Neural/ectodermal development factor IMP-L2"/>
    <property type="match status" value="1"/>
</dbReference>
<dbReference type="GO" id="GO:0005576">
    <property type="term" value="C:extracellular region"/>
    <property type="evidence" value="ECO:0007669"/>
    <property type="project" value="UniProtKB-SubCell"/>
</dbReference>
<dbReference type="EMBL" id="CH940647">
    <property type="protein sequence ID" value="KRF83967.1"/>
    <property type="molecule type" value="Genomic_DNA"/>
</dbReference>
<evidence type="ECO:0000256" key="4">
    <source>
        <dbReference type="ARBA" id="ARBA00022737"/>
    </source>
</evidence>
<dbReference type="InterPro" id="IPR013783">
    <property type="entry name" value="Ig-like_fold"/>
</dbReference>
<evidence type="ECO:0000256" key="2">
    <source>
        <dbReference type="ARBA" id="ARBA00022525"/>
    </source>
</evidence>
<evidence type="ECO:0000256" key="3">
    <source>
        <dbReference type="ARBA" id="ARBA00022729"/>
    </source>
</evidence>
<dbReference type="InterPro" id="IPR003598">
    <property type="entry name" value="Ig_sub2"/>
</dbReference>
<evidence type="ECO:0000256" key="7">
    <source>
        <dbReference type="SAM" id="MobiDB-lite"/>
    </source>
</evidence>
<evidence type="ECO:0000256" key="8">
    <source>
        <dbReference type="SAM" id="SignalP"/>
    </source>
</evidence>
<dbReference type="CDD" id="cd00096">
    <property type="entry name" value="Ig"/>
    <property type="match status" value="1"/>
</dbReference>
<evidence type="ECO:0000259" key="9">
    <source>
        <dbReference type="PROSITE" id="PS50835"/>
    </source>
</evidence>
<reference evidence="10 11" key="1">
    <citation type="journal article" date="2007" name="Nature">
        <title>Evolution of genes and genomes on the Drosophila phylogeny.</title>
        <authorList>
            <consortium name="Drosophila 12 Genomes Consortium"/>
            <person name="Clark A.G."/>
            <person name="Eisen M.B."/>
            <person name="Smith D.R."/>
            <person name="Bergman C.M."/>
            <person name="Oliver B."/>
            <person name="Markow T.A."/>
            <person name="Kaufman T.C."/>
            <person name="Kellis M."/>
            <person name="Gelbart W."/>
            <person name="Iyer V.N."/>
            <person name="Pollard D.A."/>
            <person name="Sackton T.B."/>
            <person name="Larracuente A.M."/>
            <person name="Singh N.D."/>
            <person name="Abad J.P."/>
            <person name="Abt D.N."/>
            <person name="Adryan B."/>
            <person name="Aguade M."/>
            <person name="Akashi H."/>
            <person name="Anderson W.W."/>
            <person name="Aquadro C.F."/>
            <person name="Ardell D.H."/>
            <person name="Arguello R."/>
            <person name="Artieri C.G."/>
            <person name="Barbash D.A."/>
            <person name="Barker D."/>
            <person name="Barsanti P."/>
            <person name="Batterham P."/>
            <person name="Batzoglou S."/>
            <person name="Begun D."/>
            <person name="Bhutkar A."/>
            <person name="Blanco E."/>
            <person name="Bosak S.A."/>
            <person name="Bradley R.K."/>
            <person name="Brand A.D."/>
            <person name="Brent M.R."/>
            <person name="Brooks A.N."/>
            <person name="Brown R.H."/>
            <person name="Butlin R.K."/>
            <person name="Caggese C."/>
            <person name="Calvi B.R."/>
            <person name="Bernardo de Carvalho A."/>
            <person name="Caspi A."/>
            <person name="Castrezana S."/>
            <person name="Celniker S.E."/>
            <person name="Chang J.L."/>
            <person name="Chapple C."/>
            <person name="Chatterji S."/>
            <person name="Chinwalla A."/>
            <person name="Civetta A."/>
            <person name="Clifton S.W."/>
            <person name="Comeron J.M."/>
            <person name="Costello J.C."/>
            <person name="Coyne J.A."/>
            <person name="Daub J."/>
            <person name="David R.G."/>
            <person name="Delcher A.L."/>
            <person name="Delehaunty K."/>
            <person name="Do C.B."/>
            <person name="Ebling H."/>
            <person name="Edwards K."/>
            <person name="Eickbush T."/>
            <person name="Evans J.D."/>
            <person name="Filipski A."/>
            <person name="Findeiss S."/>
            <person name="Freyhult E."/>
            <person name="Fulton L."/>
            <person name="Fulton R."/>
            <person name="Garcia A.C."/>
            <person name="Gardiner A."/>
            <person name="Garfield D.A."/>
            <person name="Garvin B.E."/>
            <person name="Gibson G."/>
            <person name="Gilbert D."/>
            <person name="Gnerre S."/>
            <person name="Godfrey J."/>
            <person name="Good R."/>
            <person name="Gotea V."/>
            <person name="Gravely B."/>
            <person name="Greenberg A.J."/>
            <person name="Griffiths-Jones S."/>
            <person name="Gross S."/>
            <person name="Guigo R."/>
            <person name="Gustafson E.A."/>
            <person name="Haerty W."/>
            <person name="Hahn M.W."/>
            <person name="Halligan D.L."/>
            <person name="Halpern A.L."/>
            <person name="Halter G.M."/>
            <person name="Han M.V."/>
            <person name="Heger A."/>
            <person name="Hillier L."/>
            <person name="Hinrichs A.S."/>
            <person name="Holmes I."/>
            <person name="Hoskins R.A."/>
            <person name="Hubisz M.J."/>
            <person name="Hultmark D."/>
            <person name="Huntley M.A."/>
            <person name="Jaffe D.B."/>
            <person name="Jagadeeshan S."/>
            <person name="Jeck W.R."/>
            <person name="Johnson J."/>
            <person name="Jones C.D."/>
            <person name="Jordan W.C."/>
            <person name="Karpen G.H."/>
            <person name="Kataoka E."/>
            <person name="Keightley P.D."/>
            <person name="Kheradpour P."/>
            <person name="Kirkness E.F."/>
            <person name="Koerich L.B."/>
            <person name="Kristiansen K."/>
            <person name="Kudrna D."/>
            <person name="Kulathinal R.J."/>
            <person name="Kumar S."/>
            <person name="Kwok R."/>
            <person name="Lander E."/>
            <person name="Langley C.H."/>
            <person name="Lapoint R."/>
            <person name="Lazzaro B.P."/>
            <person name="Lee S.J."/>
            <person name="Levesque L."/>
            <person name="Li R."/>
            <person name="Lin C.F."/>
            <person name="Lin M.F."/>
            <person name="Lindblad-Toh K."/>
            <person name="Llopart A."/>
            <person name="Long M."/>
            <person name="Low L."/>
            <person name="Lozovsky E."/>
            <person name="Lu J."/>
            <person name="Luo M."/>
            <person name="Machado C.A."/>
            <person name="Makalowski W."/>
            <person name="Marzo M."/>
            <person name="Matsuda M."/>
            <person name="Matzkin L."/>
            <person name="McAllister B."/>
            <person name="McBride C.S."/>
            <person name="McKernan B."/>
            <person name="McKernan K."/>
            <person name="Mendez-Lago M."/>
            <person name="Minx P."/>
            <person name="Mollenhauer M.U."/>
            <person name="Montooth K."/>
            <person name="Mount S.M."/>
            <person name="Mu X."/>
            <person name="Myers E."/>
            <person name="Negre B."/>
            <person name="Newfeld S."/>
            <person name="Nielsen R."/>
            <person name="Noor M.A."/>
            <person name="O'Grady P."/>
            <person name="Pachter L."/>
            <person name="Papaceit M."/>
            <person name="Parisi M.J."/>
            <person name="Parisi M."/>
            <person name="Parts L."/>
            <person name="Pedersen J.S."/>
            <person name="Pesole G."/>
            <person name="Phillippy A.M."/>
            <person name="Ponting C.P."/>
            <person name="Pop M."/>
            <person name="Porcelli D."/>
            <person name="Powell J.R."/>
            <person name="Prohaska S."/>
            <person name="Pruitt K."/>
            <person name="Puig M."/>
            <person name="Quesneville H."/>
            <person name="Ram K.R."/>
            <person name="Rand D."/>
            <person name="Rasmussen M.D."/>
            <person name="Reed L.K."/>
            <person name="Reenan R."/>
            <person name="Reily A."/>
            <person name="Remington K.A."/>
            <person name="Rieger T.T."/>
            <person name="Ritchie M.G."/>
            <person name="Robin C."/>
            <person name="Rogers Y.H."/>
            <person name="Rohde C."/>
            <person name="Rozas J."/>
            <person name="Rubenfield M.J."/>
            <person name="Ruiz A."/>
            <person name="Russo S."/>
            <person name="Salzberg S.L."/>
            <person name="Sanchez-Gracia A."/>
            <person name="Saranga D.J."/>
            <person name="Sato H."/>
            <person name="Schaeffer S.W."/>
            <person name="Schatz M.C."/>
            <person name="Schlenke T."/>
            <person name="Schwartz R."/>
            <person name="Segarra C."/>
            <person name="Singh R.S."/>
            <person name="Sirot L."/>
            <person name="Sirota M."/>
            <person name="Sisneros N.B."/>
            <person name="Smith C.D."/>
            <person name="Smith T.F."/>
            <person name="Spieth J."/>
            <person name="Stage D.E."/>
            <person name="Stark A."/>
            <person name="Stephan W."/>
            <person name="Strausberg R.L."/>
            <person name="Strempel S."/>
            <person name="Sturgill D."/>
            <person name="Sutton G."/>
            <person name="Sutton G.G."/>
            <person name="Tao W."/>
            <person name="Teichmann S."/>
            <person name="Tobari Y.N."/>
            <person name="Tomimura Y."/>
            <person name="Tsolas J.M."/>
            <person name="Valente V.L."/>
            <person name="Venter E."/>
            <person name="Venter J.C."/>
            <person name="Vicario S."/>
            <person name="Vieira F.G."/>
            <person name="Vilella A.J."/>
            <person name="Villasante A."/>
            <person name="Walenz B."/>
            <person name="Wang J."/>
            <person name="Wasserman M."/>
            <person name="Watts T."/>
            <person name="Wilson D."/>
            <person name="Wilson R.K."/>
            <person name="Wing R.A."/>
            <person name="Wolfner M.F."/>
            <person name="Wong A."/>
            <person name="Wong G.K."/>
            <person name="Wu C.I."/>
            <person name="Wu G."/>
            <person name="Yamamoto D."/>
            <person name="Yang H.P."/>
            <person name="Yang S.P."/>
            <person name="Yorke J.A."/>
            <person name="Yoshida K."/>
            <person name="Zdobnov E."/>
            <person name="Zhang P."/>
            <person name="Zhang Y."/>
            <person name="Zimin A.V."/>
            <person name="Baldwin J."/>
            <person name="Abdouelleil A."/>
            <person name="Abdulkadir J."/>
            <person name="Abebe A."/>
            <person name="Abera B."/>
            <person name="Abreu J."/>
            <person name="Acer S.C."/>
            <person name="Aftuck L."/>
            <person name="Alexander A."/>
            <person name="An P."/>
            <person name="Anderson E."/>
            <person name="Anderson S."/>
            <person name="Arachi H."/>
            <person name="Azer M."/>
            <person name="Bachantsang P."/>
            <person name="Barry A."/>
            <person name="Bayul T."/>
            <person name="Berlin A."/>
            <person name="Bessette D."/>
            <person name="Bloom T."/>
            <person name="Blye J."/>
            <person name="Boguslavskiy L."/>
            <person name="Bonnet C."/>
            <person name="Boukhgalter B."/>
            <person name="Bourzgui I."/>
            <person name="Brown A."/>
            <person name="Cahill P."/>
            <person name="Channer S."/>
            <person name="Cheshatsang Y."/>
            <person name="Chuda L."/>
            <person name="Citroen M."/>
            <person name="Collymore A."/>
            <person name="Cooke P."/>
            <person name="Costello M."/>
            <person name="D'Aco K."/>
            <person name="Daza R."/>
            <person name="De Haan G."/>
            <person name="DeGray S."/>
            <person name="DeMaso C."/>
            <person name="Dhargay N."/>
            <person name="Dooley K."/>
            <person name="Dooley E."/>
            <person name="Doricent M."/>
            <person name="Dorje P."/>
            <person name="Dorjee K."/>
            <person name="Dupes A."/>
            <person name="Elong R."/>
            <person name="Falk J."/>
            <person name="Farina A."/>
            <person name="Faro S."/>
            <person name="Ferguson D."/>
            <person name="Fisher S."/>
            <person name="Foley C.D."/>
            <person name="Franke A."/>
            <person name="Friedrich D."/>
            <person name="Gadbois L."/>
            <person name="Gearin G."/>
            <person name="Gearin C.R."/>
            <person name="Giannoukos G."/>
            <person name="Goode T."/>
            <person name="Graham J."/>
            <person name="Grandbois E."/>
            <person name="Grewal S."/>
            <person name="Gyaltsen K."/>
            <person name="Hafez N."/>
            <person name="Hagos B."/>
            <person name="Hall J."/>
            <person name="Henson C."/>
            <person name="Hollinger A."/>
            <person name="Honan T."/>
            <person name="Huard M.D."/>
            <person name="Hughes L."/>
            <person name="Hurhula B."/>
            <person name="Husby M.E."/>
            <person name="Kamat A."/>
            <person name="Kanga B."/>
            <person name="Kashin S."/>
            <person name="Khazanovich D."/>
            <person name="Kisner P."/>
            <person name="Lance K."/>
            <person name="Lara M."/>
            <person name="Lee W."/>
            <person name="Lennon N."/>
            <person name="Letendre F."/>
            <person name="LeVine R."/>
            <person name="Lipovsky A."/>
            <person name="Liu X."/>
            <person name="Liu J."/>
            <person name="Liu S."/>
            <person name="Lokyitsang T."/>
            <person name="Lokyitsang Y."/>
            <person name="Lubonja R."/>
            <person name="Lui A."/>
            <person name="MacDonald P."/>
            <person name="Magnisalis V."/>
            <person name="Maru K."/>
            <person name="Matthews C."/>
            <person name="McCusker W."/>
            <person name="McDonough S."/>
            <person name="Mehta T."/>
            <person name="Meldrim J."/>
            <person name="Meneus L."/>
            <person name="Mihai O."/>
            <person name="Mihalev A."/>
            <person name="Mihova T."/>
            <person name="Mittelman R."/>
            <person name="Mlenga V."/>
            <person name="Montmayeur A."/>
            <person name="Mulrain L."/>
            <person name="Navidi A."/>
            <person name="Naylor J."/>
            <person name="Negash T."/>
            <person name="Nguyen T."/>
            <person name="Nguyen N."/>
            <person name="Nicol R."/>
            <person name="Norbu C."/>
            <person name="Norbu N."/>
            <person name="Novod N."/>
            <person name="O'Neill B."/>
            <person name="Osman S."/>
            <person name="Markiewicz E."/>
            <person name="Oyono O.L."/>
            <person name="Patti C."/>
            <person name="Phunkhang P."/>
            <person name="Pierre F."/>
            <person name="Priest M."/>
            <person name="Raghuraman S."/>
            <person name="Rege F."/>
            <person name="Reyes R."/>
            <person name="Rise C."/>
            <person name="Rogov P."/>
            <person name="Ross K."/>
            <person name="Ryan E."/>
            <person name="Settipalli S."/>
            <person name="Shea T."/>
            <person name="Sherpa N."/>
            <person name="Shi L."/>
            <person name="Shih D."/>
            <person name="Sparrow T."/>
            <person name="Spaulding J."/>
            <person name="Stalker J."/>
            <person name="Stange-Thomann N."/>
            <person name="Stavropoulos S."/>
            <person name="Stone C."/>
            <person name="Strader C."/>
            <person name="Tesfaye S."/>
            <person name="Thomson T."/>
            <person name="Thoulutsang Y."/>
            <person name="Thoulutsang D."/>
            <person name="Topham K."/>
            <person name="Topping I."/>
            <person name="Tsamla T."/>
            <person name="Vassiliev H."/>
            <person name="Vo A."/>
            <person name="Wangchuk T."/>
            <person name="Wangdi T."/>
            <person name="Weiand M."/>
            <person name="Wilkinson J."/>
            <person name="Wilson A."/>
            <person name="Yadav S."/>
            <person name="Young G."/>
            <person name="Yu Q."/>
            <person name="Zembek L."/>
            <person name="Zhong D."/>
            <person name="Zimmer A."/>
            <person name="Zwirko Z."/>
            <person name="Jaffe D.B."/>
            <person name="Alvarez P."/>
            <person name="Brockman W."/>
            <person name="Butler J."/>
            <person name="Chin C."/>
            <person name="Gnerre S."/>
            <person name="Grabherr M."/>
            <person name="Kleber M."/>
            <person name="Mauceli E."/>
            <person name="MacCallum I."/>
        </authorList>
    </citation>
    <scope>NUCLEOTIDE SEQUENCE [LARGE SCALE GENOMIC DNA]</scope>
    <source>
        <strain evidence="11">Tucson 15010-1051.87</strain>
    </source>
</reference>
<dbReference type="PANTHER" id="PTHR12231:SF253">
    <property type="entry name" value="DPR-INTERACTING PROTEIN ETA, ISOFORM B-RELATED"/>
    <property type="match status" value="1"/>
</dbReference>
<keyword evidence="11" id="KW-1185">Reference proteome</keyword>
<dbReference type="Proteomes" id="UP000008792">
    <property type="component" value="Unassembled WGS sequence"/>
</dbReference>
<evidence type="ECO:0000313" key="11">
    <source>
        <dbReference type="Proteomes" id="UP000008792"/>
    </source>
</evidence>
<protein>
    <submittedName>
        <fullName evidence="10">Uncharacterized protein, isoform B</fullName>
    </submittedName>
</protein>
<dbReference type="InterPro" id="IPR003599">
    <property type="entry name" value="Ig_sub"/>
</dbReference>
<keyword evidence="4" id="KW-0677">Repeat</keyword>
<name>A0A0Q9WSF5_DROVI</name>
<organism evidence="10 11">
    <name type="scientific">Drosophila virilis</name>
    <name type="common">Fruit fly</name>
    <dbReference type="NCBI Taxonomy" id="7244"/>
    <lineage>
        <taxon>Eukaryota</taxon>
        <taxon>Metazoa</taxon>
        <taxon>Ecdysozoa</taxon>
        <taxon>Arthropoda</taxon>
        <taxon>Hexapoda</taxon>
        <taxon>Insecta</taxon>
        <taxon>Pterygota</taxon>
        <taxon>Neoptera</taxon>
        <taxon>Endopterygota</taxon>
        <taxon>Diptera</taxon>
        <taxon>Brachycera</taxon>
        <taxon>Muscomorpha</taxon>
        <taxon>Ephydroidea</taxon>
        <taxon>Drosophilidae</taxon>
        <taxon>Drosophila</taxon>
    </lineage>
</organism>
<dbReference type="FunCoup" id="A0A0Q9WSF5">
    <property type="interactions" value="48"/>
</dbReference>
<feature type="region of interest" description="Disordered" evidence="7">
    <location>
        <begin position="35"/>
        <end position="54"/>
    </location>
</feature>
<evidence type="ECO:0000313" key="10">
    <source>
        <dbReference type="EMBL" id="KRF83967.1"/>
    </source>
</evidence>
<dbReference type="PANTHER" id="PTHR12231">
    <property type="entry name" value="CTX-RELATED TYPE I TRANSMEMBRANE PROTEIN"/>
    <property type="match status" value="1"/>
</dbReference>
<dbReference type="Gene3D" id="2.60.40.10">
    <property type="entry name" value="Immunoglobulins"/>
    <property type="match status" value="2"/>
</dbReference>
<feature type="chain" id="PRO_5006387083" evidence="8">
    <location>
        <begin position="25"/>
        <end position="277"/>
    </location>
</feature>
<sequence>MQKMNLNLCAIALLLFGSLSGVQCRAVDIVDESNDDVDNSIEPEPESPQSKHSRARAFEEDWLKFTKTPPTKIQQAPGAILEIACEMMGSQVPSIQWVVGRVPLSEIDNLAPNTFSEDAPSAIVRVRSVHIVDHMLSGPRTYTCIGRTGSKTIYASTQVYPAHSDQELGGLIVPEKQYPGPQKPRIIYTEKTHLDLMGSSVMLPCKVHANPHAKITWRNNEDKDIVQSHRFKVLPTGDLLISDLKWEDMGNYKCIAHNAVGRDSADTFVYPVLKEQD</sequence>
<proteinExistence type="predicted"/>
<keyword evidence="5" id="KW-1015">Disulfide bond</keyword>
<dbReference type="PROSITE" id="PS50835">
    <property type="entry name" value="IG_LIKE"/>
    <property type="match status" value="1"/>
</dbReference>